<keyword evidence="2 5" id="KW-0863">Zinc-finger</keyword>
<organism evidence="8 9">
    <name type="scientific">Hypothenemus hampei</name>
    <name type="common">Coffee berry borer</name>
    <dbReference type="NCBI Taxonomy" id="57062"/>
    <lineage>
        <taxon>Eukaryota</taxon>
        <taxon>Metazoa</taxon>
        <taxon>Ecdysozoa</taxon>
        <taxon>Arthropoda</taxon>
        <taxon>Hexapoda</taxon>
        <taxon>Insecta</taxon>
        <taxon>Pterygota</taxon>
        <taxon>Neoptera</taxon>
        <taxon>Endopterygota</taxon>
        <taxon>Coleoptera</taxon>
        <taxon>Polyphaga</taxon>
        <taxon>Cucujiformia</taxon>
        <taxon>Curculionidae</taxon>
        <taxon>Scolytinae</taxon>
        <taxon>Hypothenemus</taxon>
    </lineage>
</organism>
<keyword evidence="1" id="KW-0479">Metal-binding</keyword>
<dbReference type="AlphaFoldDB" id="A0ABD1EAG5"/>
<gene>
    <name evidence="8" type="ORF">ABEB36_012847</name>
</gene>
<reference evidence="8 9" key="1">
    <citation type="submission" date="2024-05" db="EMBL/GenBank/DDBJ databases">
        <title>Genetic variation in Jamaican populations of the coffee berry borer (Hypothenemus hampei).</title>
        <authorList>
            <person name="Errbii M."/>
            <person name="Myrie A."/>
        </authorList>
    </citation>
    <scope>NUCLEOTIDE SEQUENCE [LARGE SCALE GENOMIC DNA]</scope>
    <source>
        <strain evidence="8">JA-Hopewell-2020-01-JO</strain>
        <tissue evidence="8">Whole body</tissue>
    </source>
</reference>
<evidence type="ECO:0000256" key="5">
    <source>
        <dbReference type="PROSITE-ProRule" id="PRU00309"/>
    </source>
</evidence>
<protein>
    <recommendedName>
        <fullName evidence="7">THAP-type domain-containing protein</fullName>
    </recommendedName>
</protein>
<proteinExistence type="predicted"/>
<name>A0ABD1EAG5_HYPHA</name>
<evidence type="ECO:0000256" key="4">
    <source>
        <dbReference type="ARBA" id="ARBA00023125"/>
    </source>
</evidence>
<accession>A0ABD1EAG5</accession>
<evidence type="ECO:0000256" key="1">
    <source>
        <dbReference type="ARBA" id="ARBA00022723"/>
    </source>
</evidence>
<dbReference type="PANTHER" id="PTHR46927">
    <property type="entry name" value="AGAP005574-PA"/>
    <property type="match status" value="1"/>
</dbReference>
<dbReference type="GO" id="GO:0003677">
    <property type="term" value="F:DNA binding"/>
    <property type="evidence" value="ECO:0007669"/>
    <property type="project" value="UniProtKB-UniRule"/>
</dbReference>
<dbReference type="SMART" id="SM00980">
    <property type="entry name" value="THAP"/>
    <property type="match status" value="1"/>
</dbReference>
<evidence type="ECO:0000256" key="3">
    <source>
        <dbReference type="ARBA" id="ARBA00022833"/>
    </source>
</evidence>
<feature type="coiled-coil region" evidence="6">
    <location>
        <begin position="163"/>
        <end position="190"/>
    </location>
</feature>
<dbReference type="PANTHER" id="PTHR46927:SF3">
    <property type="entry name" value="THAP-TYPE DOMAIN-CONTAINING PROTEIN"/>
    <property type="match status" value="1"/>
</dbReference>
<dbReference type="Pfam" id="PF05485">
    <property type="entry name" value="THAP"/>
    <property type="match status" value="1"/>
</dbReference>
<dbReference type="GO" id="GO:0008270">
    <property type="term" value="F:zinc ion binding"/>
    <property type="evidence" value="ECO:0007669"/>
    <property type="project" value="UniProtKB-KW"/>
</dbReference>
<keyword evidence="6" id="KW-0175">Coiled coil</keyword>
<feature type="domain" description="THAP-type" evidence="7">
    <location>
        <begin position="1"/>
        <end position="89"/>
    </location>
</feature>
<dbReference type="Proteomes" id="UP001566132">
    <property type="component" value="Unassembled WGS sequence"/>
</dbReference>
<dbReference type="Gene3D" id="6.20.210.20">
    <property type="entry name" value="THAP domain"/>
    <property type="match status" value="1"/>
</dbReference>
<evidence type="ECO:0000256" key="6">
    <source>
        <dbReference type="SAM" id="Coils"/>
    </source>
</evidence>
<evidence type="ECO:0000259" key="7">
    <source>
        <dbReference type="PROSITE" id="PS50950"/>
    </source>
</evidence>
<comment type="caution">
    <text evidence="8">The sequence shown here is derived from an EMBL/GenBank/DDBJ whole genome shotgun (WGS) entry which is preliminary data.</text>
</comment>
<evidence type="ECO:0000256" key="2">
    <source>
        <dbReference type="ARBA" id="ARBA00022771"/>
    </source>
</evidence>
<keyword evidence="3" id="KW-0862">Zinc</keyword>
<sequence length="277" mass="32323">MVNCAIIGYKSNNNKKCKNVTQCRYFSFPLRKKNILKMWIAKCGQNVNVNTARVCSKHFLDSDYQLKEKMLDYPKDQWKLNLDAIPSVNLPFEQQKPLSTSQLERKKRAERRNRKELVEEIVTNNVLPVIQISENIPTNMEIEENHEIENSSLLHSIATQTTSIENVNRIKELEEENKQLQILLYKVTHEATAVEKIFTQGQLRKLRSEKQIQWSIEDVSSALSLYSGGPRSYCLLRKRGYPLPGISTLRRWASKFEMRPGKNFQNMLKYINKYPGL</sequence>
<dbReference type="EMBL" id="JBDJPC010000010">
    <property type="protein sequence ID" value="KAL1490106.1"/>
    <property type="molecule type" value="Genomic_DNA"/>
</dbReference>
<dbReference type="InterPro" id="IPR038441">
    <property type="entry name" value="THAP_Znf_sf"/>
</dbReference>
<evidence type="ECO:0000313" key="9">
    <source>
        <dbReference type="Proteomes" id="UP001566132"/>
    </source>
</evidence>
<dbReference type="SUPFAM" id="SSF57716">
    <property type="entry name" value="Glucocorticoid receptor-like (DNA-binding domain)"/>
    <property type="match status" value="1"/>
</dbReference>
<dbReference type="InterPro" id="IPR052224">
    <property type="entry name" value="THAP_domain_protein"/>
</dbReference>
<keyword evidence="9" id="KW-1185">Reference proteome</keyword>
<keyword evidence="4 5" id="KW-0238">DNA-binding</keyword>
<evidence type="ECO:0000313" key="8">
    <source>
        <dbReference type="EMBL" id="KAL1490106.1"/>
    </source>
</evidence>
<dbReference type="InterPro" id="IPR006612">
    <property type="entry name" value="THAP_Znf"/>
</dbReference>
<dbReference type="PROSITE" id="PS50950">
    <property type="entry name" value="ZF_THAP"/>
    <property type="match status" value="1"/>
</dbReference>